<dbReference type="PROSITE" id="PS01045">
    <property type="entry name" value="SQUALEN_PHYTOEN_SYN_2"/>
    <property type="match status" value="1"/>
</dbReference>
<evidence type="ECO:0000256" key="1">
    <source>
        <dbReference type="ARBA" id="ARBA00022679"/>
    </source>
</evidence>
<dbReference type="PROSITE" id="PS01044">
    <property type="entry name" value="SQUALEN_PHYTOEN_SYN_1"/>
    <property type="match status" value="1"/>
</dbReference>
<dbReference type="InterPro" id="IPR044843">
    <property type="entry name" value="Trans_IPPS_bact-type"/>
</dbReference>
<dbReference type="Gene3D" id="1.10.600.10">
    <property type="entry name" value="Farnesyl Diphosphate Synthase"/>
    <property type="match status" value="1"/>
</dbReference>
<name>A0A6H2HEY6_9BURK</name>
<dbReference type="InterPro" id="IPR033904">
    <property type="entry name" value="Trans_IPPS_HH"/>
</dbReference>
<accession>A0A6H2HEY6</accession>
<dbReference type="SFLD" id="SFLDG01212">
    <property type="entry name" value="Phytoene_synthase_like"/>
    <property type="match status" value="1"/>
</dbReference>
<dbReference type="Proteomes" id="UP000502041">
    <property type="component" value="Chromosome"/>
</dbReference>
<dbReference type="PANTHER" id="PTHR31480">
    <property type="entry name" value="BIFUNCTIONAL LYCOPENE CYCLASE/PHYTOENE SYNTHASE"/>
    <property type="match status" value="1"/>
</dbReference>
<sequence>MTSGPQVTALAAADKVLASKGRSFHWARRLLSPLHAGRATRLYSFCRYIDDLADEASSVESAQANLTLVSQAIVNGYSTDLVVADGIALMQECCIEPAVFHELIAGMVSDLGLVRIKDEDELLRYCYRVAGTVGLMMCKVLDTQNPRALAHAVDLGIAMQLTNICRDISADAMVGRRYIPACLIGEIQPDALVMPAPDLHPKLQNCVAHLLTIADRYYRSGEQGLAYLPAGARSSILAAARVYRAIGSGLRARDNAYWRGRVIVPTRVKLMVTAGALLSVPLRPSFWIPFSPHDDSLHHALTGLLGLSSLSAVHAR</sequence>
<dbReference type="GO" id="GO:0004311">
    <property type="term" value="F:geranylgeranyl diphosphate synthase activity"/>
    <property type="evidence" value="ECO:0007669"/>
    <property type="project" value="InterPro"/>
</dbReference>
<dbReference type="EC" id="2.5.1.32" evidence="2"/>
<keyword evidence="3" id="KW-1185">Reference proteome</keyword>
<dbReference type="AlphaFoldDB" id="A0A6H2HEY6"/>
<dbReference type="Pfam" id="PF00494">
    <property type="entry name" value="SQS_PSY"/>
    <property type="match status" value="1"/>
</dbReference>
<dbReference type="SFLD" id="SFLDG01018">
    <property type="entry name" value="Squalene/Phytoene_Synthase_Lik"/>
    <property type="match status" value="1"/>
</dbReference>
<dbReference type="GO" id="GO:0051996">
    <property type="term" value="F:squalene synthase [NAD(P)H] activity"/>
    <property type="evidence" value="ECO:0007669"/>
    <property type="project" value="InterPro"/>
</dbReference>
<organism evidence="2 3">
    <name type="scientific">Polaromonas vacuolata</name>
    <dbReference type="NCBI Taxonomy" id="37448"/>
    <lineage>
        <taxon>Bacteria</taxon>
        <taxon>Pseudomonadati</taxon>
        <taxon>Pseudomonadota</taxon>
        <taxon>Betaproteobacteria</taxon>
        <taxon>Burkholderiales</taxon>
        <taxon>Comamonadaceae</taxon>
        <taxon>Polaromonas</taxon>
    </lineage>
</organism>
<dbReference type="RefSeq" id="WP_168923442.1">
    <property type="nucleotide sequence ID" value="NZ_CP051461.1"/>
</dbReference>
<protein>
    <submittedName>
        <fullName evidence="2">All-trans-phytoene synthase/15-cis-phytoene synthase</fullName>
        <ecNumber evidence="2">2.5.1.32</ecNumber>
    </submittedName>
</protein>
<proteinExistence type="predicted"/>
<dbReference type="EMBL" id="CP051461">
    <property type="protein sequence ID" value="QJC58026.1"/>
    <property type="molecule type" value="Genomic_DNA"/>
</dbReference>
<dbReference type="KEGG" id="pvac:HC248_03363"/>
<gene>
    <name evidence="2" type="primary">crtB_2</name>
    <name evidence="2" type="ORF">HC248_03363</name>
</gene>
<dbReference type="SFLD" id="SFLDS00005">
    <property type="entry name" value="Isoprenoid_Synthase_Type_I"/>
    <property type="match status" value="1"/>
</dbReference>
<evidence type="ECO:0000313" key="2">
    <source>
        <dbReference type="EMBL" id="QJC58026.1"/>
    </source>
</evidence>
<reference evidence="2 3" key="1">
    <citation type="submission" date="2020-04" db="EMBL/GenBank/DDBJ databases">
        <title>Complete genome of a Psychrophilic, Marine, Gas Vacuolate Bacterium Polaromonas vacuolata KCTC 22033T.</title>
        <authorList>
            <person name="Hwang K."/>
            <person name="Kim K.M."/>
        </authorList>
    </citation>
    <scope>NUCLEOTIDE SEQUENCE [LARGE SCALE GENOMIC DNA]</scope>
    <source>
        <strain evidence="2 3">KCTC 22033</strain>
    </source>
</reference>
<dbReference type="InterPro" id="IPR019845">
    <property type="entry name" value="Squalene/phytoene_synthase_CS"/>
</dbReference>
<dbReference type="CDD" id="cd00683">
    <property type="entry name" value="Trans_IPPS_HH"/>
    <property type="match status" value="1"/>
</dbReference>
<dbReference type="InterPro" id="IPR002060">
    <property type="entry name" value="Squ/phyt_synthse"/>
</dbReference>
<dbReference type="SUPFAM" id="SSF48576">
    <property type="entry name" value="Terpenoid synthases"/>
    <property type="match status" value="1"/>
</dbReference>
<keyword evidence="1 2" id="KW-0808">Transferase</keyword>
<dbReference type="InterPro" id="IPR008949">
    <property type="entry name" value="Isoprenoid_synthase_dom_sf"/>
</dbReference>
<dbReference type="GO" id="GO:0016117">
    <property type="term" value="P:carotenoid biosynthetic process"/>
    <property type="evidence" value="ECO:0007669"/>
    <property type="project" value="UniProtKB-ARBA"/>
</dbReference>
<evidence type="ECO:0000313" key="3">
    <source>
        <dbReference type="Proteomes" id="UP000502041"/>
    </source>
</evidence>